<evidence type="ECO:0000256" key="8">
    <source>
        <dbReference type="ARBA" id="ARBA00038436"/>
    </source>
</evidence>
<keyword evidence="7 9" id="KW-0472">Membrane</keyword>
<keyword evidence="2 9" id="KW-0813">Transport</keyword>
<sequence>MQETIYCCRIPLAKPLPSSGSPLMSTQHKDRSKSALRLKRALGRLAGSLESMAATLLIALLLLQLLVVALRYVFSYGTPWALDLLTYLFFLATIAPAPALLIADGSVRVDVFYARWSDSRRALADRFALLFLLLPAMIWASWVSLPETVSAFRVLEASPSVGGLPGYFLLKGAMTAFFMSLALTALVLGLKRQPYSPEKP</sequence>
<feature type="domain" description="Tripartite ATP-independent periplasmic transporters DctQ component" evidence="10">
    <location>
        <begin position="62"/>
        <end position="186"/>
    </location>
</feature>
<reference evidence="11 12" key="1">
    <citation type="submission" date="2016-11" db="EMBL/GenBank/DDBJ databases">
        <authorList>
            <person name="Jaros S."/>
            <person name="Januszkiewicz K."/>
            <person name="Wedrychowicz H."/>
        </authorList>
    </citation>
    <scope>NUCLEOTIDE SEQUENCE [LARGE SCALE GENOMIC DNA]</scope>
    <source>
        <strain evidence="11 12">DSM 22153</strain>
    </source>
</reference>
<dbReference type="GO" id="GO:0022857">
    <property type="term" value="F:transmembrane transporter activity"/>
    <property type="evidence" value="ECO:0007669"/>
    <property type="project" value="UniProtKB-UniRule"/>
</dbReference>
<feature type="transmembrane region" description="Helical" evidence="9">
    <location>
        <begin position="165"/>
        <end position="190"/>
    </location>
</feature>
<keyword evidence="3" id="KW-1003">Cell membrane</keyword>
<dbReference type="AlphaFoldDB" id="A0A1M7PG11"/>
<evidence type="ECO:0000256" key="5">
    <source>
        <dbReference type="ARBA" id="ARBA00022692"/>
    </source>
</evidence>
<dbReference type="OrthoDB" id="4250245at2"/>
<keyword evidence="6 9" id="KW-1133">Transmembrane helix</keyword>
<dbReference type="STRING" id="735517.SAMN05444272_4383"/>
<keyword evidence="5 9" id="KW-0812">Transmembrane</keyword>
<evidence type="ECO:0000256" key="1">
    <source>
        <dbReference type="ARBA" id="ARBA00004429"/>
    </source>
</evidence>
<proteinExistence type="inferred from homology"/>
<evidence type="ECO:0000313" key="11">
    <source>
        <dbReference type="EMBL" id="SHN15660.1"/>
    </source>
</evidence>
<evidence type="ECO:0000256" key="2">
    <source>
        <dbReference type="ARBA" id="ARBA00022448"/>
    </source>
</evidence>
<dbReference type="EMBL" id="FRBW01000007">
    <property type="protein sequence ID" value="SHN15660.1"/>
    <property type="molecule type" value="Genomic_DNA"/>
</dbReference>
<feature type="transmembrane region" description="Helical" evidence="9">
    <location>
        <begin position="80"/>
        <end position="102"/>
    </location>
</feature>
<evidence type="ECO:0000313" key="12">
    <source>
        <dbReference type="Proteomes" id="UP000186002"/>
    </source>
</evidence>
<comment type="similarity">
    <text evidence="8 9">Belongs to the TRAP transporter small permease family.</text>
</comment>
<organism evidence="11 12">
    <name type="scientific">Roseibium suaedae</name>
    <dbReference type="NCBI Taxonomy" id="735517"/>
    <lineage>
        <taxon>Bacteria</taxon>
        <taxon>Pseudomonadati</taxon>
        <taxon>Pseudomonadota</taxon>
        <taxon>Alphaproteobacteria</taxon>
        <taxon>Hyphomicrobiales</taxon>
        <taxon>Stappiaceae</taxon>
        <taxon>Roseibium</taxon>
    </lineage>
</organism>
<comment type="function">
    <text evidence="9">Part of the tripartite ATP-independent periplasmic (TRAP) transport system.</text>
</comment>
<feature type="transmembrane region" description="Helical" evidence="9">
    <location>
        <begin position="123"/>
        <end position="145"/>
    </location>
</feature>
<gene>
    <name evidence="11" type="ORF">SAMN05444272_4383</name>
</gene>
<comment type="subcellular location">
    <subcellularLocation>
        <location evidence="1 9">Cell inner membrane</location>
        <topology evidence="1 9">Multi-pass membrane protein</topology>
    </subcellularLocation>
</comment>
<dbReference type="Proteomes" id="UP000186002">
    <property type="component" value="Unassembled WGS sequence"/>
</dbReference>
<name>A0A1M7PG11_9HYPH</name>
<accession>A0A1M7PG11</accession>
<dbReference type="RefSeq" id="WP_073015499.1">
    <property type="nucleotide sequence ID" value="NZ_FRBW01000007.1"/>
</dbReference>
<keyword evidence="4 9" id="KW-0997">Cell inner membrane</keyword>
<evidence type="ECO:0000256" key="6">
    <source>
        <dbReference type="ARBA" id="ARBA00022989"/>
    </source>
</evidence>
<dbReference type="Pfam" id="PF04290">
    <property type="entry name" value="DctQ"/>
    <property type="match status" value="1"/>
</dbReference>
<dbReference type="PANTHER" id="PTHR35011">
    <property type="entry name" value="2,3-DIKETO-L-GULONATE TRAP TRANSPORTER SMALL PERMEASE PROTEIN YIAM"/>
    <property type="match status" value="1"/>
</dbReference>
<dbReference type="GO" id="GO:0005886">
    <property type="term" value="C:plasma membrane"/>
    <property type="evidence" value="ECO:0007669"/>
    <property type="project" value="UniProtKB-SubCell"/>
</dbReference>
<evidence type="ECO:0000256" key="3">
    <source>
        <dbReference type="ARBA" id="ARBA00022475"/>
    </source>
</evidence>
<feature type="transmembrane region" description="Helical" evidence="9">
    <location>
        <begin position="53"/>
        <end position="74"/>
    </location>
</feature>
<evidence type="ECO:0000259" key="10">
    <source>
        <dbReference type="Pfam" id="PF04290"/>
    </source>
</evidence>
<dbReference type="PANTHER" id="PTHR35011:SF4">
    <property type="entry name" value="SLL1102 PROTEIN"/>
    <property type="match status" value="1"/>
</dbReference>
<evidence type="ECO:0000256" key="9">
    <source>
        <dbReference type="RuleBase" id="RU369079"/>
    </source>
</evidence>
<evidence type="ECO:0000256" key="7">
    <source>
        <dbReference type="ARBA" id="ARBA00023136"/>
    </source>
</evidence>
<evidence type="ECO:0000256" key="4">
    <source>
        <dbReference type="ARBA" id="ARBA00022519"/>
    </source>
</evidence>
<comment type="subunit">
    <text evidence="9">The complex comprises the extracytoplasmic solute receptor protein and the two transmembrane proteins.</text>
</comment>
<keyword evidence="12" id="KW-1185">Reference proteome</keyword>
<dbReference type="InterPro" id="IPR055348">
    <property type="entry name" value="DctQ"/>
</dbReference>
<dbReference type="InterPro" id="IPR007387">
    <property type="entry name" value="TRAP_DctQ"/>
</dbReference>
<protein>
    <recommendedName>
        <fullName evidence="9">TRAP transporter small permease protein</fullName>
    </recommendedName>
</protein>